<sequence>MQNSNAVADADQIDNELNAETGDGAEGDEENDEHRQ</sequence>
<organism evidence="2 3">
    <name type="scientific">Rotaria magnacalcarata</name>
    <dbReference type="NCBI Taxonomy" id="392030"/>
    <lineage>
        <taxon>Eukaryota</taxon>
        <taxon>Metazoa</taxon>
        <taxon>Spiralia</taxon>
        <taxon>Gnathifera</taxon>
        <taxon>Rotifera</taxon>
        <taxon>Eurotatoria</taxon>
        <taxon>Bdelloidea</taxon>
        <taxon>Philodinida</taxon>
        <taxon>Philodinidae</taxon>
        <taxon>Rotaria</taxon>
    </lineage>
</organism>
<evidence type="ECO:0000256" key="1">
    <source>
        <dbReference type="SAM" id="MobiDB-lite"/>
    </source>
</evidence>
<dbReference type="AlphaFoldDB" id="A0A821HJU9"/>
<feature type="compositionally biased region" description="Acidic residues" evidence="1">
    <location>
        <begin position="23"/>
        <end position="36"/>
    </location>
</feature>
<dbReference type="Proteomes" id="UP000663866">
    <property type="component" value="Unassembled WGS sequence"/>
</dbReference>
<proteinExistence type="predicted"/>
<gene>
    <name evidence="2" type="ORF">OVN521_LOCUS47999</name>
</gene>
<dbReference type="EMBL" id="CAJOBG010097392">
    <property type="protein sequence ID" value="CAF4689191.1"/>
    <property type="molecule type" value="Genomic_DNA"/>
</dbReference>
<name>A0A821HJU9_9BILA</name>
<evidence type="ECO:0000313" key="2">
    <source>
        <dbReference type="EMBL" id="CAF4689191.1"/>
    </source>
</evidence>
<accession>A0A821HJU9</accession>
<keyword evidence="3" id="KW-1185">Reference proteome</keyword>
<feature type="non-terminal residue" evidence="2">
    <location>
        <position position="36"/>
    </location>
</feature>
<comment type="caution">
    <text evidence="2">The sequence shown here is derived from an EMBL/GenBank/DDBJ whole genome shotgun (WGS) entry which is preliminary data.</text>
</comment>
<protein>
    <submittedName>
        <fullName evidence="2">Uncharacterized protein</fullName>
    </submittedName>
</protein>
<reference evidence="2" key="1">
    <citation type="submission" date="2021-02" db="EMBL/GenBank/DDBJ databases">
        <authorList>
            <person name="Nowell W R."/>
        </authorList>
    </citation>
    <scope>NUCLEOTIDE SEQUENCE</scope>
</reference>
<feature type="region of interest" description="Disordered" evidence="1">
    <location>
        <begin position="1"/>
        <end position="36"/>
    </location>
</feature>
<evidence type="ECO:0000313" key="3">
    <source>
        <dbReference type="Proteomes" id="UP000663866"/>
    </source>
</evidence>